<keyword evidence="1" id="KW-1133">Transmembrane helix</keyword>
<protein>
    <recommendedName>
        <fullName evidence="4">Transmembrane protein</fullName>
    </recommendedName>
</protein>
<dbReference type="EMBL" id="MTSE01000043">
    <property type="protein sequence ID" value="OUJ68768.1"/>
    <property type="molecule type" value="Genomic_DNA"/>
</dbReference>
<comment type="caution">
    <text evidence="2">The sequence shown here is derived from an EMBL/GenBank/DDBJ whole genome shotgun (WGS) entry which is preliminary data.</text>
</comment>
<keyword evidence="1" id="KW-0472">Membrane</keyword>
<proteinExistence type="predicted"/>
<accession>A0A243W5J7</accession>
<dbReference type="Proteomes" id="UP000194873">
    <property type="component" value="Unassembled WGS sequence"/>
</dbReference>
<evidence type="ECO:0000313" key="2">
    <source>
        <dbReference type="EMBL" id="OUJ68768.1"/>
    </source>
</evidence>
<evidence type="ECO:0008006" key="4">
    <source>
        <dbReference type="Google" id="ProtNLM"/>
    </source>
</evidence>
<evidence type="ECO:0000313" key="3">
    <source>
        <dbReference type="Proteomes" id="UP000194873"/>
    </source>
</evidence>
<organism evidence="2 3">
    <name type="scientific">Hymenobacter crusticola</name>
    <dbReference type="NCBI Taxonomy" id="1770526"/>
    <lineage>
        <taxon>Bacteria</taxon>
        <taxon>Pseudomonadati</taxon>
        <taxon>Bacteroidota</taxon>
        <taxon>Cytophagia</taxon>
        <taxon>Cytophagales</taxon>
        <taxon>Hymenobacteraceae</taxon>
        <taxon>Hymenobacter</taxon>
    </lineage>
</organism>
<evidence type="ECO:0000256" key="1">
    <source>
        <dbReference type="SAM" id="Phobius"/>
    </source>
</evidence>
<feature type="transmembrane region" description="Helical" evidence="1">
    <location>
        <begin position="7"/>
        <end position="32"/>
    </location>
</feature>
<gene>
    <name evidence="2" type="ORF">BXP70_27430</name>
</gene>
<reference evidence="2 3" key="1">
    <citation type="submission" date="2017-01" db="EMBL/GenBank/DDBJ databases">
        <title>A new Hymenobacter.</title>
        <authorList>
            <person name="Liang Y."/>
            <person name="Feng F."/>
        </authorList>
    </citation>
    <scope>NUCLEOTIDE SEQUENCE [LARGE SCALE GENOMIC DNA]</scope>
    <source>
        <strain evidence="2">MIMBbqt21</strain>
    </source>
</reference>
<dbReference type="AlphaFoldDB" id="A0A243W5J7"/>
<sequence>MLPWKRIILGSAILLLDSGALLLLIVLSMSYGDETDLLEDEAYQRFEHSVTLGWWFWWGLNAALLARLLYRLLKQRAAAPSTVTER</sequence>
<name>A0A243W5J7_9BACT</name>
<keyword evidence="3" id="KW-1185">Reference proteome</keyword>
<feature type="transmembrane region" description="Helical" evidence="1">
    <location>
        <begin position="52"/>
        <end position="70"/>
    </location>
</feature>
<keyword evidence="1" id="KW-0812">Transmembrane</keyword>